<dbReference type="PROSITE" id="PS00065">
    <property type="entry name" value="D_2_HYDROXYACID_DH_1"/>
    <property type="match status" value="1"/>
</dbReference>
<dbReference type="RefSeq" id="WP_073104692.1">
    <property type="nucleotide sequence ID" value="NZ_FQXE01000009.1"/>
</dbReference>
<evidence type="ECO:0000256" key="1">
    <source>
        <dbReference type="ARBA" id="ARBA00005854"/>
    </source>
</evidence>
<name>A0A1M5YG09_9BURK</name>
<dbReference type="InterPro" id="IPR050857">
    <property type="entry name" value="D-2-hydroxyacid_DH"/>
</dbReference>
<dbReference type="GO" id="GO:0016616">
    <property type="term" value="F:oxidoreductase activity, acting on the CH-OH group of donors, NAD or NADP as acceptor"/>
    <property type="evidence" value="ECO:0007669"/>
    <property type="project" value="InterPro"/>
</dbReference>
<evidence type="ECO:0000256" key="2">
    <source>
        <dbReference type="ARBA" id="ARBA00022605"/>
    </source>
</evidence>
<evidence type="ECO:0000256" key="4">
    <source>
        <dbReference type="ARBA" id="ARBA00023027"/>
    </source>
</evidence>
<reference evidence="8 9" key="1">
    <citation type="submission" date="2016-11" db="EMBL/GenBank/DDBJ databases">
        <authorList>
            <person name="Jaros S."/>
            <person name="Januszkiewicz K."/>
            <person name="Wedrychowicz H."/>
        </authorList>
    </citation>
    <scope>NUCLEOTIDE SEQUENCE [LARGE SCALE GENOMIC DNA]</scope>
    <source>
        <strain evidence="8 9">CGMCC 1.10190</strain>
    </source>
</reference>
<gene>
    <name evidence="8" type="ORF">SAMN04488135_10955</name>
</gene>
<dbReference type="AlphaFoldDB" id="A0A1M5YG09"/>
<sequence length="317" mass="34537">MKILITDYDFPDLELEQSLYRDAGIEVVTAQCRSEADVIAAAAGCQGLLVQYAPVNAAVLNARPEIRIVSRYGAGFDTINVADAKANGVWVGNSPDYGVGEVATHAFAMMLSLLRHIAFYDRDVKAGKWHFSSAGPMRRVSDMTVGILGLGRIGKRMAHIARNSFRRVIACDPYLLDGDFPAYVERVGMDELFSQADAISLHVPLNDETRGIVNRQMLQLMKHGSVLVNTSRGPVVDIEALLDTLDDGRLDGAALDVLPQEPPAAGSRIVQHPRVLLSPHAAFYSVVAEKELRRKAAQNLIDWAAKGSPSYVVVEGR</sequence>
<evidence type="ECO:0000256" key="5">
    <source>
        <dbReference type="RuleBase" id="RU003719"/>
    </source>
</evidence>
<accession>A0A1M5YG09</accession>
<dbReference type="InterPro" id="IPR006139">
    <property type="entry name" value="D-isomer_2_OHA_DH_cat_dom"/>
</dbReference>
<dbReference type="GO" id="GO:0051287">
    <property type="term" value="F:NAD binding"/>
    <property type="evidence" value="ECO:0007669"/>
    <property type="project" value="InterPro"/>
</dbReference>
<dbReference type="PROSITE" id="PS00671">
    <property type="entry name" value="D_2_HYDROXYACID_DH_3"/>
    <property type="match status" value="1"/>
</dbReference>
<dbReference type="SUPFAM" id="SSF52283">
    <property type="entry name" value="Formate/glycerate dehydrogenase catalytic domain-like"/>
    <property type="match status" value="1"/>
</dbReference>
<keyword evidence="4" id="KW-0520">NAD</keyword>
<dbReference type="PANTHER" id="PTHR42789:SF1">
    <property type="entry name" value="D-ISOMER SPECIFIC 2-HYDROXYACID DEHYDROGENASE FAMILY PROTEIN (AFU_ORTHOLOGUE AFUA_6G10090)"/>
    <property type="match status" value="1"/>
</dbReference>
<dbReference type="SUPFAM" id="SSF51735">
    <property type="entry name" value="NAD(P)-binding Rossmann-fold domains"/>
    <property type="match status" value="1"/>
</dbReference>
<dbReference type="InterPro" id="IPR029753">
    <property type="entry name" value="D-isomer_DH_CS"/>
</dbReference>
<dbReference type="InterPro" id="IPR036291">
    <property type="entry name" value="NAD(P)-bd_dom_sf"/>
</dbReference>
<dbReference type="GO" id="GO:0003714">
    <property type="term" value="F:transcription corepressor activity"/>
    <property type="evidence" value="ECO:0007669"/>
    <property type="project" value="InterPro"/>
</dbReference>
<keyword evidence="3 5" id="KW-0560">Oxidoreductase</keyword>
<dbReference type="GO" id="GO:0008652">
    <property type="term" value="P:amino acid biosynthetic process"/>
    <property type="evidence" value="ECO:0007669"/>
    <property type="project" value="UniProtKB-KW"/>
</dbReference>
<evidence type="ECO:0000259" key="6">
    <source>
        <dbReference type="Pfam" id="PF00389"/>
    </source>
</evidence>
<organism evidence="8 9">
    <name type="scientific">Pollutimonas bauzanensis</name>
    <dbReference type="NCBI Taxonomy" id="658167"/>
    <lineage>
        <taxon>Bacteria</taxon>
        <taxon>Pseudomonadati</taxon>
        <taxon>Pseudomonadota</taxon>
        <taxon>Betaproteobacteria</taxon>
        <taxon>Burkholderiales</taxon>
        <taxon>Alcaligenaceae</taxon>
        <taxon>Pollutimonas</taxon>
    </lineage>
</organism>
<dbReference type="PROSITE" id="PS00670">
    <property type="entry name" value="D_2_HYDROXYACID_DH_2"/>
    <property type="match status" value="1"/>
</dbReference>
<keyword evidence="2" id="KW-0028">Amino-acid biosynthesis</keyword>
<dbReference type="Pfam" id="PF02826">
    <property type="entry name" value="2-Hacid_dh_C"/>
    <property type="match status" value="1"/>
</dbReference>
<dbReference type="OrthoDB" id="9805416at2"/>
<dbReference type="STRING" id="658167.SAMN04488135_10955"/>
<dbReference type="Proteomes" id="UP000184226">
    <property type="component" value="Unassembled WGS sequence"/>
</dbReference>
<dbReference type="Gene3D" id="3.40.50.720">
    <property type="entry name" value="NAD(P)-binding Rossmann-like Domain"/>
    <property type="match status" value="2"/>
</dbReference>
<keyword evidence="9" id="KW-1185">Reference proteome</keyword>
<feature type="domain" description="D-isomer specific 2-hydroxyacid dehydrogenase catalytic" evidence="6">
    <location>
        <begin position="16"/>
        <end position="313"/>
    </location>
</feature>
<dbReference type="InterPro" id="IPR043322">
    <property type="entry name" value="CtBP"/>
</dbReference>
<evidence type="ECO:0000313" key="9">
    <source>
        <dbReference type="Proteomes" id="UP000184226"/>
    </source>
</evidence>
<dbReference type="CDD" id="cd05299">
    <property type="entry name" value="CtBP_dh"/>
    <property type="match status" value="1"/>
</dbReference>
<dbReference type="Pfam" id="PF00389">
    <property type="entry name" value="2-Hacid_dh"/>
    <property type="match status" value="1"/>
</dbReference>
<dbReference type="EMBL" id="FQXE01000009">
    <property type="protein sequence ID" value="SHI10902.1"/>
    <property type="molecule type" value="Genomic_DNA"/>
</dbReference>
<evidence type="ECO:0000256" key="3">
    <source>
        <dbReference type="ARBA" id="ARBA00023002"/>
    </source>
</evidence>
<evidence type="ECO:0000313" key="8">
    <source>
        <dbReference type="EMBL" id="SHI10902.1"/>
    </source>
</evidence>
<proteinExistence type="inferred from homology"/>
<evidence type="ECO:0000259" key="7">
    <source>
        <dbReference type="Pfam" id="PF02826"/>
    </source>
</evidence>
<comment type="similarity">
    <text evidence="1 5">Belongs to the D-isomer specific 2-hydroxyacid dehydrogenase family.</text>
</comment>
<dbReference type="InterPro" id="IPR029752">
    <property type="entry name" value="D-isomer_DH_CS1"/>
</dbReference>
<dbReference type="PANTHER" id="PTHR42789">
    <property type="entry name" value="D-ISOMER SPECIFIC 2-HYDROXYACID DEHYDROGENASE FAMILY PROTEIN (AFU_ORTHOLOGUE AFUA_6G10090)"/>
    <property type="match status" value="1"/>
</dbReference>
<feature type="domain" description="D-isomer specific 2-hydroxyacid dehydrogenase NAD-binding" evidence="7">
    <location>
        <begin position="107"/>
        <end position="282"/>
    </location>
</feature>
<dbReference type="InterPro" id="IPR006140">
    <property type="entry name" value="D-isomer_DH_NAD-bd"/>
</dbReference>
<protein>
    <submittedName>
        <fullName evidence="8">D-3-phosphoglycerate dehydrogenase</fullName>
    </submittedName>
</protein>